<proteinExistence type="predicted"/>
<gene>
    <name evidence="4" type="ORF">FYJ58_11310</name>
</gene>
<keyword evidence="1 2" id="KW-0238">DNA-binding</keyword>
<dbReference type="InterPro" id="IPR001647">
    <property type="entry name" value="HTH_TetR"/>
</dbReference>
<dbReference type="GO" id="GO:0003677">
    <property type="term" value="F:DNA binding"/>
    <property type="evidence" value="ECO:0007669"/>
    <property type="project" value="UniProtKB-UniRule"/>
</dbReference>
<dbReference type="Proteomes" id="UP000482209">
    <property type="component" value="Unassembled WGS sequence"/>
</dbReference>
<feature type="DNA-binding region" description="H-T-H motif" evidence="2">
    <location>
        <begin position="37"/>
        <end position="56"/>
    </location>
</feature>
<dbReference type="EMBL" id="VUMT01000019">
    <property type="protein sequence ID" value="MSS64458.1"/>
    <property type="molecule type" value="Genomic_DNA"/>
</dbReference>
<dbReference type="PROSITE" id="PS50977">
    <property type="entry name" value="HTH_TETR_2"/>
    <property type="match status" value="1"/>
</dbReference>
<evidence type="ECO:0000256" key="1">
    <source>
        <dbReference type="ARBA" id="ARBA00023125"/>
    </source>
</evidence>
<dbReference type="SUPFAM" id="SSF46689">
    <property type="entry name" value="Homeodomain-like"/>
    <property type="match status" value="1"/>
</dbReference>
<comment type="caution">
    <text evidence="4">The sequence shown here is derived from an EMBL/GenBank/DDBJ whole genome shotgun (WGS) entry which is preliminary data.</text>
</comment>
<feature type="domain" description="HTH tetR-type" evidence="3">
    <location>
        <begin position="15"/>
        <end position="74"/>
    </location>
</feature>
<evidence type="ECO:0000259" key="3">
    <source>
        <dbReference type="PROSITE" id="PS50977"/>
    </source>
</evidence>
<evidence type="ECO:0000256" key="2">
    <source>
        <dbReference type="PROSITE-ProRule" id="PRU00335"/>
    </source>
</evidence>
<organism evidence="4 5">
    <name type="scientific">Velocimicrobium porci</name>
    <dbReference type="NCBI Taxonomy" id="2606634"/>
    <lineage>
        <taxon>Bacteria</taxon>
        <taxon>Bacillati</taxon>
        <taxon>Bacillota</taxon>
        <taxon>Clostridia</taxon>
        <taxon>Lachnospirales</taxon>
        <taxon>Lachnospiraceae</taxon>
        <taxon>Velocimicrobium</taxon>
    </lineage>
</organism>
<accession>A0A6L5Y271</accession>
<dbReference type="AlphaFoldDB" id="A0A6L5Y271"/>
<dbReference type="Gene3D" id="1.10.357.10">
    <property type="entry name" value="Tetracycline Repressor, domain 2"/>
    <property type="match status" value="1"/>
</dbReference>
<evidence type="ECO:0000313" key="4">
    <source>
        <dbReference type="EMBL" id="MSS64458.1"/>
    </source>
</evidence>
<dbReference type="InterPro" id="IPR009057">
    <property type="entry name" value="Homeodomain-like_sf"/>
</dbReference>
<keyword evidence="5" id="KW-1185">Reference proteome</keyword>
<dbReference type="Pfam" id="PF00440">
    <property type="entry name" value="TetR_N"/>
    <property type="match status" value="1"/>
</dbReference>
<sequence length="178" mass="20675">METGMMETKKGVFVSTMKDEIILASIESLRQEGLKFSIDTLANKLKISKKTVYKFFPDKEALALALYEKYYTEAKMKAEMLINSNVPSVYLDLLHLYFDSKTMIRRDIFNKYKLNEAIYSYTTEQNDILWEIISTSFGDGTSEQKMETLRIIVDGSFEKLCNERFNPDAVIERLVQLI</sequence>
<protein>
    <submittedName>
        <fullName evidence="4">TetR/AcrR family transcriptional regulator</fullName>
    </submittedName>
</protein>
<reference evidence="4 5" key="1">
    <citation type="submission" date="2019-08" db="EMBL/GenBank/DDBJ databases">
        <title>In-depth cultivation of the pig gut microbiome towards novel bacterial diversity and tailored functional studies.</title>
        <authorList>
            <person name="Wylensek D."/>
            <person name="Hitch T.C.A."/>
            <person name="Clavel T."/>
        </authorList>
    </citation>
    <scope>NUCLEOTIDE SEQUENCE [LARGE SCALE GENOMIC DNA]</scope>
    <source>
        <strain evidence="4 5">WCA-693-APC-MOT-I</strain>
    </source>
</reference>
<evidence type="ECO:0000313" key="5">
    <source>
        <dbReference type="Proteomes" id="UP000482209"/>
    </source>
</evidence>
<name>A0A6L5Y271_9FIRM</name>